<reference evidence="1" key="1">
    <citation type="submission" date="2021-02" db="EMBL/GenBank/DDBJ databases">
        <authorList>
            <consortium name="DOE Joint Genome Institute"/>
            <person name="Ahrendt S."/>
            <person name="Looney B.P."/>
            <person name="Miyauchi S."/>
            <person name="Morin E."/>
            <person name="Drula E."/>
            <person name="Courty P.E."/>
            <person name="Chicoki N."/>
            <person name="Fauchery L."/>
            <person name="Kohler A."/>
            <person name="Kuo A."/>
            <person name="Labutti K."/>
            <person name="Pangilinan J."/>
            <person name="Lipzen A."/>
            <person name="Riley R."/>
            <person name="Andreopoulos W."/>
            <person name="He G."/>
            <person name="Johnson J."/>
            <person name="Barry K.W."/>
            <person name="Grigoriev I.V."/>
            <person name="Nagy L."/>
            <person name="Hibbett D."/>
            <person name="Henrissat B."/>
            <person name="Matheny P.B."/>
            <person name="Labbe J."/>
            <person name="Martin F."/>
        </authorList>
    </citation>
    <scope>NUCLEOTIDE SEQUENCE</scope>
    <source>
        <strain evidence="1">FP105234-sp</strain>
    </source>
</reference>
<accession>A0ACB8RIJ1</accession>
<organism evidence="1 2">
    <name type="scientific">Auriscalpium vulgare</name>
    <dbReference type="NCBI Taxonomy" id="40419"/>
    <lineage>
        <taxon>Eukaryota</taxon>
        <taxon>Fungi</taxon>
        <taxon>Dikarya</taxon>
        <taxon>Basidiomycota</taxon>
        <taxon>Agaricomycotina</taxon>
        <taxon>Agaricomycetes</taxon>
        <taxon>Russulales</taxon>
        <taxon>Auriscalpiaceae</taxon>
        <taxon>Auriscalpium</taxon>
    </lineage>
</organism>
<proteinExistence type="predicted"/>
<evidence type="ECO:0000313" key="2">
    <source>
        <dbReference type="Proteomes" id="UP000814033"/>
    </source>
</evidence>
<sequence>MSHDIPAAHGDHPLSRSNSCSYPHTVPSDSARSADTLPAMKAALPRLRTTLGSDAAYFAKVYAYTFDFARAEGQRSLATDTAQAFWALLLPHALAGGALARDADGDAAMRAGWQPEYTGWWFEFLAERGGRGVSKDTWTMFLQFVRTIDSKFEEYDLEAAWPSTIDDFVTWAKARVDAQGP</sequence>
<name>A0ACB8RIJ1_9AGAM</name>
<reference evidence="1" key="2">
    <citation type="journal article" date="2022" name="New Phytol.">
        <title>Evolutionary transition to the ectomycorrhizal habit in the genomes of a hyperdiverse lineage of mushroom-forming fungi.</title>
        <authorList>
            <person name="Looney B."/>
            <person name="Miyauchi S."/>
            <person name="Morin E."/>
            <person name="Drula E."/>
            <person name="Courty P.E."/>
            <person name="Kohler A."/>
            <person name="Kuo A."/>
            <person name="LaButti K."/>
            <person name="Pangilinan J."/>
            <person name="Lipzen A."/>
            <person name="Riley R."/>
            <person name="Andreopoulos W."/>
            <person name="He G."/>
            <person name="Johnson J."/>
            <person name="Nolan M."/>
            <person name="Tritt A."/>
            <person name="Barry K.W."/>
            <person name="Grigoriev I.V."/>
            <person name="Nagy L.G."/>
            <person name="Hibbett D."/>
            <person name="Henrissat B."/>
            <person name="Matheny P.B."/>
            <person name="Labbe J."/>
            <person name="Martin F.M."/>
        </authorList>
    </citation>
    <scope>NUCLEOTIDE SEQUENCE</scope>
    <source>
        <strain evidence="1">FP105234-sp</strain>
    </source>
</reference>
<dbReference type="EMBL" id="MU276019">
    <property type="protein sequence ID" value="KAI0043410.1"/>
    <property type="molecule type" value="Genomic_DNA"/>
</dbReference>
<comment type="caution">
    <text evidence="1">The sequence shown here is derived from an EMBL/GenBank/DDBJ whole genome shotgun (WGS) entry which is preliminary data.</text>
</comment>
<keyword evidence="2" id="KW-1185">Reference proteome</keyword>
<gene>
    <name evidence="1" type="ORF">FA95DRAFT_1563322</name>
</gene>
<protein>
    <submittedName>
        <fullName evidence="1">DUF298-domain-containing protein</fullName>
    </submittedName>
</protein>
<evidence type="ECO:0000313" key="1">
    <source>
        <dbReference type="EMBL" id="KAI0043410.1"/>
    </source>
</evidence>
<dbReference type="Proteomes" id="UP000814033">
    <property type="component" value="Unassembled WGS sequence"/>
</dbReference>